<sequence length="74" mass="8443">MRMSFTANIGKLWSARRLRRERKQLLSTASNMYPNAFMPSYANWTCQPTTSTFPAISFDDPTLYGYGQPFPAPS</sequence>
<evidence type="ECO:0000313" key="1">
    <source>
        <dbReference type="EnsemblMetazoa" id="CJA43317.1"/>
    </source>
</evidence>
<accession>A0A8R1J1D5</accession>
<reference evidence="2" key="1">
    <citation type="submission" date="2010-08" db="EMBL/GenBank/DDBJ databases">
        <authorList>
            <consortium name="Caenorhabditis japonica Sequencing Consortium"/>
            <person name="Wilson R.K."/>
        </authorList>
    </citation>
    <scope>NUCLEOTIDE SEQUENCE [LARGE SCALE GENOMIC DNA]</scope>
    <source>
        <strain evidence="2">DF5081</strain>
    </source>
</reference>
<proteinExistence type="predicted"/>
<dbReference type="EnsemblMetazoa" id="CJA43317.1">
    <property type="protein sequence ID" value="CJA43317.1"/>
    <property type="gene ID" value="WBGene00219165"/>
</dbReference>
<keyword evidence="2" id="KW-1185">Reference proteome</keyword>
<evidence type="ECO:0000313" key="2">
    <source>
        <dbReference type="Proteomes" id="UP000005237"/>
    </source>
</evidence>
<dbReference type="AlphaFoldDB" id="A0A8R1J1D5"/>
<dbReference type="Proteomes" id="UP000005237">
    <property type="component" value="Unassembled WGS sequence"/>
</dbReference>
<reference evidence="1" key="2">
    <citation type="submission" date="2022-06" db="UniProtKB">
        <authorList>
            <consortium name="EnsemblMetazoa"/>
        </authorList>
    </citation>
    <scope>IDENTIFICATION</scope>
    <source>
        <strain evidence="1">DF5081</strain>
    </source>
</reference>
<protein>
    <submittedName>
        <fullName evidence="1">Uncharacterized protein</fullName>
    </submittedName>
</protein>
<organism evidence="1 2">
    <name type="scientific">Caenorhabditis japonica</name>
    <dbReference type="NCBI Taxonomy" id="281687"/>
    <lineage>
        <taxon>Eukaryota</taxon>
        <taxon>Metazoa</taxon>
        <taxon>Ecdysozoa</taxon>
        <taxon>Nematoda</taxon>
        <taxon>Chromadorea</taxon>
        <taxon>Rhabditida</taxon>
        <taxon>Rhabditina</taxon>
        <taxon>Rhabditomorpha</taxon>
        <taxon>Rhabditoidea</taxon>
        <taxon>Rhabditidae</taxon>
        <taxon>Peloderinae</taxon>
        <taxon>Caenorhabditis</taxon>
    </lineage>
</organism>
<name>A0A8R1J1D5_CAEJA</name>